<sequence length="169" mass="17961">MGATLHSFTSSPPLALQSPRLFAWSGRIGRLRYINYSAAAFWLSVVLGVAAGLALRATAWVLLSQLLGTLISFLLLGVFALALARRRLMDMGHSGWFALLLLAPLVNVALLLWLLLGAGEAGANRHGAPPVANSLLVKALAGVVVVLTMAGMAYLLLLQPVPQDPWGHF</sequence>
<evidence type="ECO:0000313" key="3">
    <source>
        <dbReference type="Proteomes" id="UP000321323"/>
    </source>
</evidence>
<dbReference type="PANTHER" id="PTHR34980:SF3">
    <property type="entry name" value="BLR8105 PROTEIN"/>
    <property type="match status" value="1"/>
</dbReference>
<dbReference type="InterPro" id="IPR008523">
    <property type="entry name" value="DUF805"/>
</dbReference>
<evidence type="ECO:0000256" key="1">
    <source>
        <dbReference type="SAM" id="Phobius"/>
    </source>
</evidence>
<keyword evidence="3" id="KW-1185">Reference proteome</keyword>
<protein>
    <submittedName>
        <fullName evidence="2">DUF805 domain-containing protein</fullName>
    </submittedName>
</protein>
<accession>A0ABZ1UIW1</accession>
<feature type="transmembrane region" description="Helical" evidence="1">
    <location>
        <begin position="96"/>
        <end position="116"/>
    </location>
</feature>
<keyword evidence="1" id="KW-1133">Transmembrane helix</keyword>
<feature type="transmembrane region" description="Helical" evidence="1">
    <location>
        <begin position="33"/>
        <end position="54"/>
    </location>
</feature>
<dbReference type="EMBL" id="CP136508">
    <property type="protein sequence ID" value="WUR12593.1"/>
    <property type="molecule type" value="Genomic_DNA"/>
</dbReference>
<dbReference type="PANTHER" id="PTHR34980">
    <property type="entry name" value="INNER MEMBRANE PROTEIN-RELATED-RELATED"/>
    <property type="match status" value="1"/>
</dbReference>
<keyword evidence="1" id="KW-0472">Membrane</keyword>
<dbReference type="Pfam" id="PF05656">
    <property type="entry name" value="DUF805"/>
    <property type="match status" value="1"/>
</dbReference>
<gene>
    <name evidence="2" type="ORF">E7V67_023330</name>
</gene>
<feature type="transmembrane region" description="Helical" evidence="1">
    <location>
        <begin position="136"/>
        <end position="157"/>
    </location>
</feature>
<name>A0ABZ1UIW1_9BURK</name>
<proteinExistence type="predicted"/>
<keyword evidence="1" id="KW-0812">Transmembrane</keyword>
<dbReference type="Proteomes" id="UP000321323">
    <property type="component" value="Chromosome"/>
</dbReference>
<evidence type="ECO:0000313" key="2">
    <source>
        <dbReference type="EMBL" id="WUR12593.1"/>
    </source>
</evidence>
<organism evidence="2 3">
    <name type="scientific">[Empedobacter] haloabium</name>
    <dbReference type="NCBI Taxonomy" id="592317"/>
    <lineage>
        <taxon>Bacteria</taxon>
        <taxon>Pseudomonadati</taxon>
        <taxon>Pseudomonadota</taxon>
        <taxon>Betaproteobacteria</taxon>
        <taxon>Burkholderiales</taxon>
        <taxon>Oxalobacteraceae</taxon>
        <taxon>Telluria group</taxon>
        <taxon>Telluria group incertae sedis</taxon>
    </lineage>
</organism>
<reference evidence="2 3" key="1">
    <citation type="journal article" date="2019" name="Int. J. Syst. Evol. Microbiol.">
        <title>The Draft Whole-Genome Sequence of the Antibiotic Producer Empedobacter haloabium ATCC 31962 Provides Indications for Its Taxonomic Reclassification.</title>
        <authorList>
            <person name="Miess H."/>
            <person name="Arlt P."/>
            <person name="Apel A.K."/>
            <person name="Weber T."/>
            <person name="Nieselt K."/>
            <person name="Hanssen F."/>
            <person name="Czemmel S."/>
            <person name="Nahnsen S."/>
            <person name="Gross H."/>
        </authorList>
    </citation>
    <scope>NUCLEOTIDE SEQUENCE [LARGE SCALE GENOMIC DNA]</scope>
    <source>
        <strain evidence="2 3">ATCC 31962</strain>
    </source>
</reference>
<feature type="transmembrane region" description="Helical" evidence="1">
    <location>
        <begin position="60"/>
        <end position="84"/>
    </location>
</feature>